<name>A0A4P2VNA0_FLUSA</name>
<dbReference type="AlphaFoldDB" id="A0A4P2VNA0"/>
<accession>A0A4P2VNA0</accession>
<proteinExistence type="predicted"/>
<dbReference type="KEGG" id="sbf:JCM31447_18730"/>
<organism evidence="1 2">
    <name type="scientific">Fluviispira sanaruensis</name>
    <dbReference type="NCBI Taxonomy" id="2493639"/>
    <lineage>
        <taxon>Bacteria</taxon>
        <taxon>Pseudomonadati</taxon>
        <taxon>Bdellovibrionota</taxon>
        <taxon>Oligoflexia</taxon>
        <taxon>Silvanigrellales</taxon>
        <taxon>Silvanigrellaceae</taxon>
        <taxon>Fluviispira</taxon>
    </lineage>
</organism>
<dbReference type="EMBL" id="AP019368">
    <property type="protein sequence ID" value="BBH53430.1"/>
    <property type="molecule type" value="Genomic_DNA"/>
</dbReference>
<gene>
    <name evidence="1" type="ORF">JCM31447_18730</name>
</gene>
<evidence type="ECO:0000313" key="1">
    <source>
        <dbReference type="EMBL" id="BBH53430.1"/>
    </source>
</evidence>
<keyword evidence="2" id="KW-1185">Reference proteome</keyword>
<sequence>MDKLKPNLLRPNTKINNIVGAEDNAKEKIINKKLLESVKLKFP</sequence>
<reference evidence="1 2" key="1">
    <citation type="submission" date="2018-12" db="EMBL/GenBank/DDBJ databases">
        <title>Rubrispira sanarue gen. nov., sp., nov., a member of the order Silvanigrellales, isolated from a brackish lake in Hamamatsu Japan.</title>
        <authorList>
            <person name="Maejima Y."/>
            <person name="Iino T."/>
            <person name="Muraguchi Y."/>
            <person name="Fukuda K."/>
            <person name="Nojiri H."/>
            <person name="Ohkuma M."/>
            <person name="Moriuchi R."/>
            <person name="Dohra H."/>
            <person name="Kimbara K."/>
            <person name="Shintani M."/>
        </authorList>
    </citation>
    <scope>NUCLEOTIDE SEQUENCE [LARGE SCALE GENOMIC DNA]</scope>
    <source>
        <strain evidence="1 2">RF1110005</strain>
    </source>
</reference>
<evidence type="ECO:0000313" key="2">
    <source>
        <dbReference type="Proteomes" id="UP000291236"/>
    </source>
</evidence>
<protein>
    <submittedName>
        <fullName evidence="1">Uncharacterized protein</fullName>
    </submittedName>
</protein>
<dbReference type="Proteomes" id="UP000291236">
    <property type="component" value="Chromosome"/>
</dbReference>